<dbReference type="OrthoDB" id="9871914at2759"/>
<evidence type="ECO:0000259" key="2">
    <source>
        <dbReference type="SMART" id="SM01283"/>
    </source>
</evidence>
<dbReference type="GO" id="GO:0003779">
    <property type="term" value="F:actin binding"/>
    <property type="evidence" value="ECO:0007669"/>
    <property type="project" value="InterPro"/>
</dbReference>
<dbReference type="GO" id="GO:0045944">
    <property type="term" value="P:positive regulation of transcription by RNA polymerase II"/>
    <property type="evidence" value="ECO:0007669"/>
    <property type="project" value="TreeGrafter"/>
</dbReference>
<dbReference type="InterPro" id="IPR027817">
    <property type="entry name" value="Costars_dom"/>
</dbReference>
<dbReference type="Proteomes" id="UP000494165">
    <property type="component" value="Unassembled WGS sequence"/>
</dbReference>
<dbReference type="InterPro" id="IPR038095">
    <property type="entry name" value="Costars_sf"/>
</dbReference>
<dbReference type="EMBL" id="CADEPI010000033">
    <property type="protein sequence ID" value="CAB3367771.1"/>
    <property type="molecule type" value="Genomic_DNA"/>
</dbReference>
<dbReference type="InterPro" id="IPR026111">
    <property type="entry name" value="Abra"/>
</dbReference>
<proteinExistence type="predicted"/>
<accession>A0A8S1C6G0</accession>
<comment type="caution">
    <text evidence="3">The sequence shown here is derived from an EMBL/GenBank/DDBJ whole genome shotgun (WGS) entry which is preliminary data.</text>
</comment>
<dbReference type="AlphaFoldDB" id="A0A8S1C6G0"/>
<protein>
    <recommendedName>
        <fullName evidence="2">Costars domain-containing protein</fullName>
    </recommendedName>
</protein>
<evidence type="ECO:0000313" key="3">
    <source>
        <dbReference type="EMBL" id="CAB3367771.1"/>
    </source>
</evidence>
<reference evidence="3 4" key="1">
    <citation type="submission" date="2020-04" db="EMBL/GenBank/DDBJ databases">
        <authorList>
            <person name="Alioto T."/>
            <person name="Alioto T."/>
            <person name="Gomez Garrido J."/>
        </authorList>
    </citation>
    <scope>NUCLEOTIDE SEQUENCE [LARGE SCALE GENOMIC DNA]</scope>
</reference>
<keyword evidence="4" id="KW-1185">Reference proteome</keyword>
<evidence type="ECO:0000313" key="4">
    <source>
        <dbReference type="Proteomes" id="UP000494165"/>
    </source>
</evidence>
<sequence length="199" mass="21915">MAMAATSSVQDDALKYLHAPSDMRHCRGALGDKVAMFNGQAQNHQAGQARNPFSGHAGSNGIKPTLDTKDANYGRPVEGSKTDQRGQKAMQHVAKEILELCEIINDCGQSVPTSKSHKYIRFGELFNIYTHISNKVVGILLRARKHCFVDFEGEVLFQRRDDDVPILMVKTIEEIRSIFKSGDALNHGSNSYAAPVSGR</sequence>
<dbReference type="FunFam" id="1.10.10.1540:FF:000003">
    <property type="entry name" value="Uncharacterized protein, isoform B"/>
    <property type="match status" value="1"/>
</dbReference>
<evidence type="ECO:0000256" key="1">
    <source>
        <dbReference type="SAM" id="MobiDB-lite"/>
    </source>
</evidence>
<organism evidence="3 4">
    <name type="scientific">Cloeon dipterum</name>
    <dbReference type="NCBI Taxonomy" id="197152"/>
    <lineage>
        <taxon>Eukaryota</taxon>
        <taxon>Metazoa</taxon>
        <taxon>Ecdysozoa</taxon>
        <taxon>Arthropoda</taxon>
        <taxon>Hexapoda</taxon>
        <taxon>Insecta</taxon>
        <taxon>Pterygota</taxon>
        <taxon>Palaeoptera</taxon>
        <taxon>Ephemeroptera</taxon>
        <taxon>Pisciforma</taxon>
        <taxon>Baetidae</taxon>
        <taxon>Cloeon</taxon>
    </lineage>
</organism>
<gene>
    <name evidence="3" type="ORF">CLODIP_2_CD11758</name>
</gene>
<dbReference type="GO" id="GO:0035025">
    <property type="term" value="P:positive regulation of Rho protein signal transduction"/>
    <property type="evidence" value="ECO:0007669"/>
    <property type="project" value="InterPro"/>
</dbReference>
<dbReference type="PANTHER" id="PTHR22739:SF7">
    <property type="entry name" value="EG:152A3.3 PROTEIN-RELATED"/>
    <property type="match status" value="1"/>
</dbReference>
<dbReference type="Gene3D" id="1.10.10.1540">
    <property type="entry name" value="Costar domain"/>
    <property type="match status" value="1"/>
</dbReference>
<feature type="region of interest" description="Disordered" evidence="1">
    <location>
        <begin position="41"/>
        <end position="86"/>
    </location>
</feature>
<dbReference type="PANTHER" id="PTHR22739">
    <property type="entry name" value="STRIATED MUSCLE ACTIVATOR OF RHO-DEPENDENT SIGNALING-RELATED"/>
    <property type="match status" value="1"/>
</dbReference>
<feature type="compositionally biased region" description="Basic and acidic residues" evidence="1">
    <location>
        <begin position="66"/>
        <end position="86"/>
    </location>
</feature>
<dbReference type="GO" id="GO:0030017">
    <property type="term" value="C:sarcomere"/>
    <property type="evidence" value="ECO:0007669"/>
    <property type="project" value="TreeGrafter"/>
</dbReference>
<dbReference type="SMART" id="SM01283">
    <property type="entry name" value="Costars"/>
    <property type="match status" value="1"/>
</dbReference>
<feature type="domain" description="Costars" evidence="2">
    <location>
        <begin position="91"/>
        <end position="169"/>
    </location>
</feature>
<dbReference type="Pfam" id="PF14705">
    <property type="entry name" value="Costars"/>
    <property type="match status" value="1"/>
</dbReference>
<name>A0A8S1C6G0_9INSE</name>